<accession>A0A4Y2BV65</accession>
<evidence type="ECO:0000313" key="1">
    <source>
        <dbReference type="EMBL" id="GBL95639.1"/>
    </source>
</evidence>
<gene>
    <name evidence="1" type="ORF">AVEN_24841_1</name>
</gene>
<comment type="caution">
    <text evidence="1">The sequence shown here is derived from an EMBL/GenBank/DDBJ whole genome shotgun (WGS) entry which is preliminary data.</text>
</comment>
<keyword evidence="2" id="KW-1185">Reference proteome</keyword>
<evidence type="ECO:0000313" key="2">
    <source>
        <dbReference type="Proteomes" id="UP000499080"/>
    </source>
</evidence>
<sequence length="136" mass="15685">MIPVQYRRLSKFSNCPYINFDERFSFTVLADISCSEKITSGNRQYRTDGATSGSEGRTRMPKNRNCRKVQDDQTNNDDKFGWGIISFARRRRIGDLCGSNGPRRKCLLFPFIKERSSFCSCMWINVFCVGTLPNNN</sequence>
<dbReference type="EMBL" id="BGPR01000113">
    <property type="protein sequence ID" value="GBL95639.1"/>
    <property type="molecule type" value="Genomic_DNA"/>
</dbReference>
<dbReference type="Proteomes" id="UP000499080">
    <property type="component" value="Unassembled WGS sequence"/>
</dbReference>
<proteinExistence type="predicted"/>
<protein>
    <submittedName>
        <fullName evidence="1">Uncharacterized protein</fullName>
    </submittedName>
</protein>
<organism evidence="1 2">
    <name type="scientific">Araneus ventricosus</name>
    <name type="common">Orbweaver spider</name>
    <name type="synonym">Epeira ventricosa</name>
    <dbReference type="NCBI Taxonomy" id="182803"/>
    <lineage>
        <taxon>Eukaryota</taxon>
        <taxon>Metazoa</taxon>
        <taxon>Ecdysozoa</taxon>
        <taxon>Arthropoda</taxon>
        <taxon>Chelicerata</taxon>
        <taxon>Arachnida</taxon>
        <taxon>Araneae</taxon>
        <taxon>Araneomorphae</taxon>
        <taxon>Entelegynae</taxon>
        <taxon>Araneoidea</taxon>
        <taxon>Araneidae</taxon>
        <taxon>Araneus</taxon>
    </lineage>
</organism>
<dbReference type="AlphaFoldDB" id="A0A4Y2BV65"/>
<reference evidence="1 2" key="1">
    <citation type="journal article" date="2019" name="Sci. Rep.">
        <title>Orb-weaving spider Araneus ventricosus genome elucidates the spidroin gene catalogue.</title>
        <authorList>
            <person name="Kono N."/>
            <person name="Nakamura H."/>
            <person name="Ohtoshi R."/>
            <person name="Moran D.A.P."/>
            <person name="Shinohara A."/>
            <person name="Yoshida Y."/>
            <person name="Fujiwara M."/>
            <person name="Mori M."/>
            <person name="Tomita M."/>
            <person name="Arakawa K."/>
        </authorList>
    </citation>
    <scope>NUCLEOTIDE SEQUENCE [LARGE SCALE GENOMIC DNA]</scope>
</reference>
<name>A0A4Y2BV65_ARAVE</name>